<evidence type="ECO:0000313" key="1">
    <source>
        <dbReference type="EMBL" id="CAH0391021.1"/>
    </source>
</evidence>
<sequence>MPPVKQVNSLYSCCLRSVIQQLNLIYEKKSNRKQFHKKFFKLTRSILLNDLHGGIRQDLLKLAVDLYRNDIWRILSFIKLLGDMSIRKLVPCHKDDQLLLYQWTKLVSCLKSSDITGLEELVLKVKNNGELFQRPKFEHSFPLLYKTLQAGLSKSLHTLVLRSTCNNQVLSILGKESIQLTHLDISNSWLVDDLGIRNLLLRVPNNIDLPHDIEVSENVPFEELNKIRETDLNKCCSTLTEVKIQDTNTSSVSVIMLLYFIKTLKSVGGFIYYRNVGDAILTIKCEKKSLKLNLTELFDTQLPHDKLLSLSETLPSLTTLYTRASFLPTELRPFPLLAALIVDFDFDLHKQVFFPFLKNNGRHLRKLTLIDQPFDVDLILIATYCPELRELVAKVAVSEEHSPVTMLELQNVNLRINSSSTLRWLLKQAPNLTRCKVHIVDDDLSFKRTGIDNEFFWSIVKYSPPAFKALQELHIVIWDPGFLLMTYETAKGLIEACPKLKRLGDLDTWKMNSCDLCKLVKKIQSSNWDLQLMYSQDPPMT</sequence>
<reference evidence="1" key="1">
    <citation type="submission" date="2021-12" db="EMBL/GenBank/DDBJ databases">
        <authorList>
            <person name="King R."/>
        </authorList>
    </citation>
    <scope>NUCLEOTIDE SEQUENCE</scope>
</reference>
<dbReference type="EMBL" id="OU963866">
    <property type="protein sequence ID" value="CAH0391021.1"/>
    <property type="molecule type" value="Genomic_DNA"/>
</dbReference>
<proteinExistence type="predicted"/>
<protein>
    <submittedName>
        <fullName evidence="1">Uncharacterized protein</fullName>
    </submittedName>
</protein>
<organism evidence="1 2">
    <name type="scientific">Bemisia tabaci</name>
    <name type="common">Sweetpotato whitefly</name>
    <name type="synonym">Aleurodes tabaci</name>
    <dbReference type="NCBI Taxonomy" id="7038"/>
    <lineage>
        <taxon>Eukaryota</taxon>
        <taxon>Metazoa</taxon>
        <taxon>Ecdysozoa</taxon>
        <taxon>Arthropoda</taxon>
        <taxon>Hexapoda</taxon>
        <taxon>Insecta</taxon>
        <taxon>Pterygota</taxon>
        <taxon>Neoptera</taxon>
        <taxon>Paraneoptera</taxon>
        <taxon>Hemiptera</taxon>
        <taxon>Sternorrhyncha</taxon>
        <taxon>Aleyrodoidea</taxon>
        <taxon>Aleyrodidae</taxon>
        <taxon>Aleyrodinae</taxon>
        <taxon>Bemisia</taxon>
    </lineage>
</organism>
<dbReference type="AlphaFoldDB" id="A0A9P0ABW4"/>
<gene>
    <name evidence="1" type="ORF">BEMITA_LOCUS9684</name>
</gene>
<dbReference type="Proteomes" id="UP001152759">
    <property type="component" value="Chromosome 5"/>
</dbReference>
<dbReference type="OrthoDB" id="16120at2759"/>
<accession>A0A9P0ABW4</accession>
<dbReference type="KEGG" id="btab:109038146"/>
<keyword evidence="2" id="KW-1185">Reference proteome</keyword>
<name>A0A9P0ABW4_BEMTA</name>
<evidence type="ECO:0000313" key="2">
    <source>
        <dbReference type="Proteomes" id="UP001152759"/>
    </source>
</evidence>